<keyword evidence="2" id="KW-1185">Reference proteome</keyword>
<accession>A0AAW1M755</accession>
<sequence>METESTILLLMQHISGCHDASLQDIDSWMKDDDQHEITDEEIVAFVNCDDNDIDDQDETLTVEPLRISHKEGVKALELKYIEQQEEATGIDIMMLQKWRDMAASGKQTTIKKFL</sequence>
<gene>
    <name evidence="1" type="ORF">QE152_g7911</name>
</gene>
<organism evidence="1 2">
    <name type="scientific">Popillia japonica</name>
    <name type="common">Japanese beetle</name>
    <dbReference type="NCBI Taxonomy" id="7064"/>
    <lineage>
        <taxon>Eukaryota</taxon>
        <taxon>Metazoa</taxon>
        <taxon>Ecdysozoa</taxon>
        <taxon>Arthropoda</taxon>
        <taxon>Hexapoda</taxon>
        <taxon>Insecta</taxon>
        <taxon>Pterygota</taxon>
        <taxon>Neoptera</taxon>
        <taxon>Endopterygota</taxon>
        <taxon>Coleoptera</taxon>
        <taxon>Polyphaga</taxon>
        <taxon>Scarabaeiformia</taxon>
        <taxon>Scarabaeidae</taxon>
        <taxon>Rutelinae</taxon>
        <taxon>Popillia</taxon>
    </lineage>
</organism>
<protein>
    <submittedName>
        <fullName evidence="1">Uncharacterized protein</fullName>
    </submittedName>
</protein>
<dbReference type="Proteomes" id="UP001458880">
    <property type="component" value="Unassembled WGS sequence"/>
</dbReference>
<reference evidence="1 2" key="1">
    <citation type="journal article" date="2024" name="BMC Genomics">
        <title>De novo assembly and annotation of Popillia japonica's genome with initial clues to its potential as an invasive pest.</title>
        <authorList>
            <person name="Cucini C."/>
            <person name="Boschi S."/>
            <person name="Funari R."/>
            <person name="Cardaioli E."/>
            <person name="Iannotti N."/>
            <person name="Marturano G."/>
            <person name="Paoli F."/>
            <person name="Bruttini M."/>
            <person name="Carapelli A."/>
            <person name="Frati F."/>
            <person name="Nardi F."/>
        </authorList>
    </citation>
    <scope>NUCLEOTIDE SEQUENCE [LARGE SCALE GENOMIC DNA]</scope>
    <source>
        <strain evidence="1">DMR45628</strain>
    </source>
</reference>
<name>A0AAW1M755_POPJA</name>
<evidence type="ECO:0000313" key="2">
    <source>
        <dbReference type="Proteomes" id="UP001458880"/>
    </source>
</evidence>
<comment type="caution">
    <text evidence="1">The sequence shown here is derived from an EMBL/GenBank/DDBJ whole genome shotgun (WGS) entry which is preliminary data.</text>
</comment>
<dbReference type="EMBL" id="JASPKY010000060">
    <property type="protein sequence ID" value="KAK9744271.1"/>
    <property type="molecule type" value="Genomic_DNA"/>
</dbReference>
<dbReference type="AlphaFoldDB" id="A0AAW1M755"/>
<proteinExistence type="predicted"/>
<evidence type="ECO:0000313" key="1">
    <source>
        <dbReference type="EMBL" id="KAK9744271.1"/>
    </source>
</evidence>